<evidence type="ECO:0000313" key="8">
    <source>
        <dbReference type="EnsemblMetazoa" id="G35306.1:cds"/>
    </source>
</evidence>
<evidence type="ECO:0000256" key="4">
    <source>
        <dbReference type="PIRSR" id="PIRSR000097-1"/>
    </source>
</evidence>
<dbReference type="PANTHER" id="PTHR11732">
    <property type="entry name" value="ALDO/KETO REDUCTASE"/>
    <property type="match status" value="1"/>
</dbReference>
<dbReference type="GO" id="GO:0016491">
    <property type="term" value="F:oxidoreductase activity"/>
    <property type="evidence" value="ECO:0007669"/>
    <property type="project" value="UniProtKB-KW"/>
</dbReference>
<dbReference type="InterPro" id="IPR018170">
    <property type="entry name" value="Aldo/ket_reductase_CS"/>
</dbReference>
<accession>A0A8W8MTT1</accession>
<protein>
    <recommendedName>
        <fullName evidence="7">NADP-dependent oxidoreductase domain-containing protein</fullName>
    </recommendedName>
</protein>
<dbReference type="FunFam" id="3.20.20.100:FF:000006">
    <property type="entry name" value="Aldo-keto reductase family 1 member A1"/>
    <property type="match status" value="1"/>
</dbReference>
<comment type="similarity">
    <text evidence="1">Belongs to the aldo/keto reductase family.</text>
</comment>
<sequence>MAAKKVPVIPLPGTNGYPMIGLGTFTIFERRGSNDEVKEAVKCAIDCGYRSLDCALVYQNESSVGQAVADKIRDGVVKREDLFITTKLWDTHHNPANIRENCMKSLNNLKCGYIDLYLIHWPFGFEDGDEYFPMGDDGKARFSDHDYVDVWKGMEKLVDEGLVKSIGLSNFNESQIERVIKSCRIKPSNLQIEVHPYFSNKKLVDFCTANGITVTAYAPLGNPNRTWAGDKDPVVFDEPILKEIAERKKKSIAQVCLRFLLQRNIVVIPKSVNPQRIKENIDILDFELSDEEMKAIWSLDSGKRFYIEAIAKTHKYYPFDDVK</sequence>
<feature type="site" description="Lowers pKa of active site Tyr" evidence="6">
    <location>
        <position position="87"/>
    </location>
</feature>
<reference evidence="8" key="1">
    <citation type="submission" date="2022-08" db="UniProtKB">
        <authorList>
            <consortium name="EnsemblMetazoa"/>
        </authorList>
    </citation>
    <scope>IDENTIFICATION</scope>
    <source>
        <strain evidence="8">05x7-T-G4-1.051#20</strain>
    </source>
</reference>
<evidence type="ECO:0000256" key="2">
    <source>
        <dbReference type="ARBA" id="ARBA00022857"/>
    </source>
</evidence>
<dbReference type="PROSITE" id="PS00798">
    <property type="entry name" value="ALDOKETO_REDUCTASE_1"/>
    <property type="match status" value="1"/>
</dbReference>
<organism evidence="8 9">
    <name type="scientific">Magallana gigas</name>
    <name type="common">Pacific oyster</name>
    <name type="synonym">Crassostrea gigas</name>
    <dbReference type="NCBI Taxonomy" id="29159"/>
    <lineage>
        <taxon>Eukaryota</taxon>
        <taxon>Metazoa</taxon>
        <taxon>Spiralia</taxon>
        <taxon>Lophotrochozoa</taxon>
        <taxon>Mollusca</taxon>
        <taxon>Bivalvia</taxon>
        <taxon>Autobranchia</taxon>
        <taxon>Pteriomorphia</taxon>
        <taxon>Ostreida</taxon>
        <taxon>Ostreoidea</taxon>
        <taxon>Ostreidae</taxon>
        <taxon>Magallana</taxon>
    </lineage>
</organism>
<keyword evidence="9" id="KW-1185">Reference proteome</keyword>
<dbReference type="PRINTS" id="PR00069">
    <property type="entry name" value="ALDKETRDTASE"/>
</dbReference>
<dbReference type="EnsemblMetazoa" id="G35306.2">
    <property type="protein sequence ID" value="G35306.2:cds"/>
    <property type="gene ID" value="G35306"/>
</dbReference>
<evidence type="ECO:0000313" key="9">
    <source>
        <dbReference type="Proteomes" id="UP000005408"/>
    </source>
</evidence>
<feature type="active site" description="Proton donor" evidence="4">
    <location>
        <position position="58"/>
    </location>
</feature>
<keyword evidence="3" id="KW-0560">Oxidoreductase</keyword>
<dbReference type="SUPFAM" id="SSF51430">
    <property type="entry name" value="NAD(P)-linked oxidoreductase"/>
    <property type="match status" value="1"/>
</dbReference>
<proteinExistence type="inferred from homology"/>
<dbReference type="OMA" id="CYGTEVA"/>
<evidence type="ECO:0000259" key="7">
    <source>
        <dbReference type="Pfam" id="PF00248"/>
    </source>
</evidence>
<dbReference type="InterPro" id="IPR023210">
    <property type="entry name" value="NADP_OxRdtase_dom"/>
</dbReference>
<dbReference type="AlphaFoldDB" id="A0A8W8MTT1"/>
<dbReference type="InterPro" id="IPR020471">
    <property type="entry name" value="AKR"/>
</dbReference>
<dbReference type="OrthoDB" id="416253at2759"/>
<dbReference type="PROSITE" id="PS00062">
    <property type="entry name" value="ALDOKETO_REDUCTASE_2"/>
    <property type="match status" value="1"/>
</dbReference>
<feature type="binding site" evidence="5">
    <location>
        <position position="120"/>
    </location>
    <ligand>
        <name>substrate</name>
    </ligand>
</feature>
<dbReference type="EnsemblMetazoa" id="G35306.1">
    <property type="protein sequence ID" value="G35306.1:cds"/>
    <property type="gene ID" value="G35306"/>
</dbReference>
<dbReference type="Gene3D" id="3.20.20.100">
    <property type="entry name" value="NADP-dependent oxidoreductase domain"/>
    <property type="match status" value="1"/>
</dbReference>
<name>A0A8W8MTT1_MAGGI</name>
<evidence type="ECO:0000256" key="5">
    <source>
        <dbReference type="PIRSR" id="PIRSR000097-2"/>
    </source>
</evidence>
<dbReference type="PIRSF" id="PIRSF000097">
    <property type="entry name" value="AKR"/>
    <property type="match status" value="1"/>
</dbReference>
<evidence type="ECO:0000256" key="1">
    <source>
        <dbReference type="ARBA" id="ARBA00007905"/>
    </source>
</evidence>
<dbReference type="InterPro" id="IPR036812">
    <property type="entry name" value="NAD(P)_OxRdtase_dom_sf"/>
</dbReference>
<evidence type="ECO:0000256" key="6">
    <source>
        <dbReference type="PIRSR" id="PIRSR000097-3"/>
    </source>
</evidence>
<dbReference type="PROSITE" id="PS00063">
    <property type="entry name" value="ALDOKETO_REDUCTASE_3"/>
    <property type="match status" value="1"/>
</dbReference>
<keyword evidence="2" id="KW-0521">NADP</keyword>
<evidence type="ECO:0000256" key="3">
    <source>
        <dbReference type="ARBA" id="ARBA00023002"/>
    </source>
</evidence>
<feature type="domain" description="NADP-dependent oxidoreductase" evidence="7">
    <location>
        <begin position="20"/>
        <end position="299"/>
    </location>
</feature>
<dbReference type="Proteomes" id="UP000005408">
    <property type="component" value="Unassembled WGS sequence"/>
</dbReference>
<dbReference type="Pfam" id="PF00248">
    <property type="entry name" value="Aldo_ket_red"/>
    <property type="match status" value="1"/>
</dbReference>